<evidence type="ECO:0000256" key="3">
    <source>
        <dbReference type="SAM" id="MobiDB-lite"/>
    </source>
</evidence>
<feature type="transmembrane region" description="Helical" evidence="4">
    <location>
        <begin position="36"/>
        <end position="55"/>
    </location>
</feature>
<dbReference type="PROSITE" id="PS51677">
    <property type="entry name" value="NODB"/>
    <property type="match status" value="1"/>
</dbReference>
<evidence type="ECO:0000256" key="2">
    <source>
        <dbReference type="ARBA" id="ARBA00022729"/>
    </source>
</evidence>
<proteinExistence type="predicted"/>
<reference evidence="6 7" key="1">
    <citation type="submission" date="2023-09" db="EMBL/GenBank/DDBJ databases">
        <title>Complete Genome and Methylome dissection of Bacillus brevis NEB573 original source of BbsI restriction endonuclease.</title>
        <authorList>
            <person name="Fomenkov A."/>
            <person name="Roberts R.D."/>
        </authorList>
    </citation>
    <scope>NUCLEOTIDE SEQUENCE [LARGE SCALE GENOMIC DNA]</scope>
    <source>
        <strain evidence="6 7">NEB573</strain>
    </source>
</reference>
<keyword evidence="7" id="KW-1185">Reference proteome</keyword>
<dbReference type="Pfam" id="PF01522">
    <property type="entry name" value="Polysacc_deac_1"/>
    <property type="match status" value="1"/>
</dbReference>
<dbReference type="CDD" id="cd10918">
    <property type="entry name" value="CE4_NodB_like_5s_6s"/>
    <property type="match status" value="1"/>
</dbReference>
<dbReference type="SUPFAM" id="SSF88713">
    <property type="entry name" value="Glycoside hydrolase/deacetylase"/>
    <property type="match status" value="1"/>
</dbReference>
<dbReference type="PANTHER" id="PTHR34216">
    <property type="match status" value="1"/>
</dbReference>
<evidence type="ECO:0000256" key="1">
    <source>
        <dbReference type="ARBA" id="ARBA00004613"/>
    </source>
</evidence>
<evidence type="ECO:0000313" key="7">
    <source>
        <dbReference type="Proteomes" id="UP001256827"/>
    </source>
</evidence>
<keyword evidence="4" id="KW-0812">Transmembrane</keyword>
<dbReference type="EC" id="3.-.-.-" evidence="6"/>
<dbReference type="PANTHER" id="PTHR34216:SF3">
    <property type="entry name" value="POLY-BETA-1,6-N-ACETYL-D-GLUCOSAMINE N-DEACETYLASE"/>
    <property type="match status" value="1"/>
</dbReference>
<sequence length="368" mass="41438">MDAGRSSLNGPGINKGFPPGRGKGEQGGVFLNNRSLSLTVFVTFLLAVLIIGYIGNALETKKNEPELQPFPHVDTSISTREEQAAETNVTPLKNATRKPKIWYSHQVVVLMYHHVSEKSKQPYAIKPELFARHMSFLHENGFNPITLDEFTGFLQTGDLSTANAVFITFDDGYESYYTDAFPILRRYGYPSVNFIIADRLRDGMDRKPENMTTPLTRQEVAEMAGTGLAAFGSHTYSLHDAEERNEWGELGPETAPVFREDLQRLEVEQEYRDRLYVDFNMSRVGLGEWTGHQVDAISLPFGYTNTIVRETARQAGYRFVFTSTPGVVKRGTDPFTIPRYDVGLPSVDETSLHQLFTKAKNEFEGEQS</sequence>
<feature type="region of interest" description="Disordered" evidence="3">
    <location>
        <begin position="1"/>
        <end position="21"/>
    </location>
</feature>
<accession>A0ABY9T2Y7</accession>
<evidence type="ECO:0000259" key="5">
    <source>
        <dbReference type="PROSITE" id="PS51677"/>
    </source>
</evidence>
<evidence type="ECO:0000256" key="4">
    <source>
        <dbReference type="SAM" id="Phobius"/>
    </source>
</evidence>
<keyword evidence="4" id="KW-0472">Membrane</keyword>
<dbReference type="InterPro" id="IPR002509">
    <property type="entry name" value="NODB_dom"/>
</dbReference>
<keyword evidence="4" id="KW-1133">Transmembrane helix</keyword>
<feature type="domain" description="NodB homology" evidence="5">
    <location>
        <begin position="163"/>
        <end position="368"/>
    </location>
</feature>
<gene>
    <name evidence="6" type="ORF">RGB73_28070</name>
</gene>
<dbReference type="RefSeq" id="WP_310766607.1">
    <property type="nucleotide sequence ID" value="NZ_CP134050.1"/>
</dbReference>
<evidence type="ECO:0000313" key="6">
    <source>
        <dbReference type="EMBL" id="WNC14475.1"/>
    </source>
</evidence>
<dbReference type="InterPro" id="IPR051398">
    <property type="entry name" value="Polysacch_Deacetylase"/>
</dbReference>
<dbReference type="GO" id="GO:0016787">
    <property type="term" value="F:hydrolase activity"/>
    <property type="evidence" value="ECO:0007669"/>
    <property type="project" value="UniProtKB-KW"/>
</dbReference>
<comment type="subcellular location">
    <subcellularLocation>
        <location evidence="1">Secreted</location>
    </subcellularLocation>
</comment>
<organism evidence="6 7">
    <name type="scientific">Brevibacillus brevis</name>
    <name type="common">Bacillus brevis</name>
    <dbReference type="NCBI Taxonomy" id="1393"/>
    <lineage>
        <taxon>Bacteria</taxon>
        <taxon>Bacillati</taxon>
        <taxon>Bacillota</taxon>
        <taxon>Bacilli</taxon>
        <taxon>Bacillales</taxon>
        <taxon>Paenibacillaceae</taxon>
        <taxon>Brevibacillus</taxon>
    </lineage>
</organism>
<name>A0ABY9T2Y7_BREBE</name>
<dbReference type="Proteomes" id="UP001256827">
    <property type="component" value="Chromosome"/>
</dbReference>
<dbReference type="EMBL" id="CP134050">
    <property type="protein sequence ID" value="WNC14475.1"/>
    <property type="molecule type" value="Genomic_DNA"/>
</dbReference>
<dbReference type="Gene3D" id="3.20.20.370">
    <property type="entry name" value="Glycoside hydrolase/deacetylase"/>
    <property type="match status" value="1"/>
</dbReference>
<keyword evidence="2" id="KW-0732">Signal</keyword>
<protein>
    <submittedName>
        <fullName evidence="6">Polysaccharide deacetylase family protein</fullName>
        <ecNumber evidence="6">3.-.-.-</ecNumber>
    </submittedName>
</protein>
<keyword evidence="6" id="KW-0378">Hydrolase</keyword>
<dbReference type="InterPro" id="IPR011330">
    <property type="entry name" value="Glyco_hydro/deAcase_b/a-brl"/>
</dbReference>